<evidence type="ECO:0008006" key="4">
    <source>
        <dbReference type="Google" id="ProtNLM"/>
    </source>
</evidence>
<dbReference type="AlphaFoldDB" id="A0A7R8YR76"/>
<gene>
    <name evidence="2" type="ORF">HERILL_LOCUS2428</name>
</gene>
<keyword evidence="1" id="KW-0175">Coiled coil</keyword>
<evidence type="ECO:0000313" key="3">
    <source>
        <dbReference type="Proteomes" id="UP000594454"/>
    </source>
</evidence>
<feature type="coiled-coil region" evidence="1">
    <location>
        <begin position="114"/>
        <end position="169"/>
    </location>
</feature>
<dbReference type="Proteomes" id="UP000594454">
    <property type="component" value="Chromosome 1"/>
</dbReference>
<dbReference type="EMBL" id="LR899009">
    <property type="protein sequence ID" value="CAD7079199.1"/>
    <property type="molecule type" value="Genomic_DNA"/>
</dbReference>
<dbReference type="InParanoid" id="A0A7R8YR76"/>
<dbReference type="PANTHER" id="PTHR18863">
    <property type="entry name" value="TSEC-2-RELATED"/>
    <property type="match status" value="1"/>
</dbReference>
<feature type="coiled-coil region" evidence="1">
    <location>
        <begin position="327"/>
        <end position="393"/>
    </location>
</feature>
<evidence type="ECO:0000313" key="2">
    <source>
        <dbReference type="EMBL" id="CAD7079199.1"/>
    </source>
</evidence>
<organism evidence="2 3">
    <name type="scientific">Hermetia illucens</name>
    <name type="common">Black soldier fly</name>
    <dbReference type="NCBI Taxonomy" id="343691"/>
    <lineage>
        <taxon>Eukaryota</taxon>
        <taxon>Metazoa</taxon>
        <taxon>Ecdysozoa</taxon>
        <taxon>Arthropoda</taxon>
        <taxon>Hexapoda</taxon>
        <taxon>Insecta</taxon>
        <taxon>Pterygota</taxon>
        <taxon>Neoptera</taxon>
        <taxon>Endopterygota</taxon>
        <taxon>Diptera</taxon>
        <taxon>Brachycera</taxon>
        <taxon>Stratiomyomorpha</taxon>
        <taxon>Stratiomyidae</taxon>
        <taxon>Hermetiinae</taxon>
        <taxon>Hermetia</taxon>
    </lineage>
</organism>
<evidence type="ECO:0000256" key="1">
    <source>
        <dbReference type="SAM" id="Coils"/>
    </source>
</evidence>
<feature type="coiled-coil region" evidence="1">
    <location>
        <begin position="523"/>
        <end position="564"/>
    </location>
</feature>
<dbReference type="InterPro" id="IPR039139">
    <property type="entry name" value="CCDC170-like"/>
</dbReference>
<dbReference type="OrthoDB" id="5832575at2759"/>
<reference evidence="2 3" key="1">
    <citation type="submission" date="2020-11" db="EMBL/GenBank/DDBJ databases">
        <authorList>
            <person name="Wallbank WR R."/>
            <person name="Pardo Diaz C."/>
            <person name="Kozak K."/>
            <person name="Martin S."/>
            <person name="Jiggins C."/>
            <person name="Moest M."/>
            <person name="Warren A I."/>
            <person name="Generalovic N T."/>
            <person name="Byers J.R.P. K."/>
            <person name="Montejo-Kovacevich G."/>
            <person name="Yen C E."/>
        </authorList>
    </citation>
    <scope>NUCLEOTIDE SEQUENCE [LARGE SCALE GENOMIC DNA]</scope>
</reference>
<protein>
    <recommendedName>
        <fullName evidence="4">Coiled-coil domain-containing protein 170</fullName>
    </recommendedName>
</protein>
<sequence length="636" mass="73285">MSSEEANCTGNSEEDWLIFDILCKDLVDPPCSTNLPGDHFGHSLDLVTTLKSELAASSYKRDRLMAEITEVKSSLCAKETECEALRAQTARQSALIGSLQSRIQAIETRERNLQTRSETSIQTLQREKRSAEDKIKELLSRIRRLEVDLTNEEGQKDQAKVNFQELLRKLCVCLGIDLCESTHLNPECILGKTGEVVSELQRLRTKITATCETLNGCESELMNLKTISNADKQRLTSQVEALEGHNHELETRNRQLDRDLQVARDRLTESDICNEKLREELRGFESRCHRLQTNIDRFQSDRLQFLRGLATVINVPEPCETLIKDKVREIVNENQTMHSQLHNLRDQLADEQSRHREIHETSNCRIRAEEAQKCALEERLEKANVEIHDLRNEHIKLSDYLVRLSRALCWSECTSPPAPGTDTTILAESLLERAERLSGHHDHHAHTCEKDCIENHHHRHHSSGSTKLRRGTSCHDIPMKETSAVYALQRRVRVLREQVQRRDLHLELLRRKLALLDDGARGKSMLMAERDDALNRIRRLTKQVEKLTQQLMETKSQLTEVKAQLVEAAEHKITSLERARKIDELSAKACDLENERTRLQTQLHALKERIRSMEDSSQDRRRRDEALIQCNCILQI</sequence>
<keyword evidence="3" id="KW-1185">Reference proteome</keyword>
<proteinExistence type="predicted"/>
<feature type="coiled-coil region" evidence="1">
    <location>
        <begin position="232"/>
        <end position="294"/>
    </location>
</feature>
<name>A0A7R8YR76_HERIL</name>
<accession>A0A7R8YR76</accession>
<dbReference type="PANTHER" id="PTHR18863:SF6">
    <property type="entry name" value="COILED-COIL DOMAIN-CONTAINING PROTEIN 170"/>
    <property type="match status" value="1"/>
</dbReference>